<dbReference type="GO" id="GO:0016485">
    <property type="term" value="P:protein processing"/>
    <property type="evidence" value="ECO:0007669"/>
    <property type="project" value="InterPro"/>
</dbReference>
<accession>A0A0A0LBP2</accession>
<evidence type="ECO:0000256" key="2">
    <source>
        <dbReference type="ARBA" id="ARBA00007717"/>
    </source>
</evidence>
<dbReference type="PANTHER" id="PTHR21092:SF0">
    <property type="entry name" value="NICASTRIN"/>
    <property type="match status" value="1"/>
</dbReference>
<evidence type="ECO:0000256" key="7">
    <source>
        <dbReference type="ARBA" id="ARBA00022989"/>
    </source>
</evidence>
<comment type="subcellular location">
    <subcellularLocation>
        <location evidence="1">Membrane</location>
        <topology evidence="1">Single-pass type I membrane protein</topology>
    </subcellularLocation>
</comment>
<evidence type="ECO:0000256" key="6">
    <source>
        <dbReference type="ARBA" id="ARBA00022976"/>
    </source>
</evidence>
<keyword evidence="5 10" id="KW-0732">Signal</keyword>
<feature type="domain" description="Nicastrin small lobe" evidence="11">
    <location>
        <begin position="43"/>
        <end position="149"/>
    </location>
</feature>
<reference evidence="12 13" key="1">
    <citation type="journal article" date="2009" name="Nat. Genet.">
        <title>The genome of the cucumber, Cucumis sativus L.</title>
        <authorList>
            <person name="Huang S."/>
            <person name="Li R."/>
            <person name="Zhang Z."/>
            <person name="Li L."/>
            <person name="Gu X."/>
            <person name="Fan W."/>
            <person name="Lucas W.J."/>
            <person name="Wang X."/>
            <person name="Xie B."/>
            <person name="Ni P."/>
            <person name="Ren Y."/>
            <person name="Zhu H."/>
            <person name="Li J."/>
            <person name="Lin K."/>
            <person name="Jin W."/>
            <person name="Fei Z."/>
            <person name="Li G."/>
            <person name="Staub J."/>
            <person name="Kilian A."/>
            <person name="van der Vossen E.A."/>
            <person name="Wu Y."/>
            <person name="Guo J."/>
            <person name="He J."/>
            <person name="Jia Z."/>
            <person name="Ren Y."/>
            <person name="Tian G."/>
            <person name="Lu Y."/>
            <person name="Ruan J."/>
            <person name="Qian W."/>
            <person name="Wang M."/>
            <person name="Huang Q."/>
            <person name="Li B."/>
            <person name="Xuan Z."/>
            <person name="Cao J."/>
            <person name="Asan"/>
            <person name="Wu Z."/>
            <person name="Zhang J."/>
            <person name="Cai Q."/>
            <person name="Bai Y."/>
            <person name="Zhao B."/>
            <person name="Han Y."/>
            <person name="Li Y."/>
            <person name="Li X."/>
            <person name="Wang S."/>
            <person name="Shi Q."/>
            <person name="Liu S."/>
            <person name="Cho W.K."/>
            <person name="Kim J.Y."/>
            <person name="Xu Y."/>
            <person name="Heller-Uszynska K."/>
            <person name="Miao H."/>
            <person name="Cheng Z."/>
            <person name="Zhang S."/>
            <person name="Wu J."/>
            <person name="Yang Y."/>
            <person name="Kang H."/>
            <person name="Li M."/>
            <person name="Liang H."/>
            <person name="Ren X."/>
            <person name="Shi Z."/>
            <person name="Wen M."/>
            <person name="Jian M."/>
            <person name="Yang H."/>
            <person name="Zhang G."/>
            <person name="Yang Z."/>
            <person name="Chen R."/>
            <person name="Liu S."/>
            <person name="Li J."/>
            <person name="Ma L."/>
            <person name="Liu H."/>
            <person name="Zhou Y."/>
            <person name="Zhao J."/>
            <person name="Fang X."/>
            <person name="Li G."/>
            <person name="Fang L."/>
            <person name="Li Y."/>
            <person name="Liu D."/>
            <person name="Zheng H."/>
            <person name="Zhang Y."/>
            <person name="Qin N."/>
            <person name="Li Z."/>
            <person name="Yang G."/>
            <person name="Yang S."/>
            <person name="Bolund L."/>
            <person name="Kristiansen K."/>
            <person name="Zheng H."/>
            <person name="Li S."/>
            <person name="Zhang X."/>
            <person name="Yang H."/>
            <person name="Wang J."/>
            <person name="Sun R."/>
            <person name="Zhang B."/>
            <person name="Jiang S."/>
            <person name="Wang J."/>
            <person name="Du Y."/>
            <person name="Li S."/>
        </authorList>
    </citation>
    <scope>NUCLEOTIDE SEQUENCE [LARGE SCALE GENOMIC DNA]</scope>
    <source>
        <strain evidence="13">cv. 9930</strain>
    </source>
</reference>
<dbReference type="OMA" id="FIEYASW"/>
<evidence type="ECO:0000256" key="3">
    <source>
        <dbReference type="ARBA" id="ARBA00015303"/>
    </source>
</evidence>
<evidence type="ECO:0000256" key="9">
    <source>
        <dbReference type="ARBA" id="ARBA00023180"/>
    </source>
</evidence>
<keyword evidence="6" id="KW-0914">Notch signaling pathway</keyword>
<sequence length="183" mass="20419">MSSQFLYLLLFLTSLCLSSSDEHSMESVPDLQNSMYLAVDAYPCIRLLNLSGEIGCSNPGREKVVVPMINFKDADEILQPSAVLVSMDAISSFFTRLQDDSHFANNVGGVLIEPGTGIQNRTEGFSPAQKFPQAKFAPYEKSDYEWNPSVCLNNHTKFSDFFRNGQLLEAKLQNSYIVLICKT</sequence>
<reference evidence="12 13" key="2">
    <citation type="journal article" date="2009" name="PLoS ONE">
        <title>An integrated genetic and cytogenetic map of the cucumber genome.</title>
        <authorList>
            <person name="Ren Y."/>
            <person name="Zhang Z."/>
            <person name="Liu J."/>
            <person name="Staub J.E."/>
            <person name="Han Y."/>
            <person name="Cheng Z."/>
            <person name="Li X."/>
            <person name="Lu J."/>
            <person name="Miao H."/>
            <person name="Kang H."/>
            <person name="Xie B."/>
            <person name="Gu X."/>
            <person name="Wang X."/>
            <person name="Du Y."/>
            <person name="Jin W."/>
            <person name="Huang S."/>
        </authorList>
    </citation>
    <scope>NUCLEOTIDE SEQUENCE [LARGE SCALE GENOMIC DNA]</scope>
    <source>
        <strain evidence="13">cv. 9930</strain>
    </source>
</reference>
<gene>
    <name evidence="12" type="ORF">Csa_3G187300</name>
</gene>
<keyword evidence="7" id="KW-1133">Transmembrane helix</keyword>
<protein>
    <recommendedName>
        <fullName evidence="3">Nicastrin</fullName>
    </recommendedName>
</protein>
<dbReference type="AlphaFoldDB" id="A0A0A0LBP2"/>
<feature type="signal peptide" evidence="10">
    <location>
        <begin position="1"/>
        <end position="20"/>
    </location>
</feature>
<keyword evidence="4" id="KW-0812">Transmembrane</keyword>
<keyword evidence="8" id="KW-0472">Membrane</keyword>
<keyword evidence="9" id="KW-0325">Glycoprotein</keyword>
<dbReference type="Pfam" id="PF18266">
    <property type="entry name" value="Ncstrn_small"/>
    <property type="match status" value="1"/>
</dbReference>
<evidence type="ECO:0000256" key="8">
    <source>
        <dbReference type="ARBA" id="ARBA00023136"/>
    </source>
</evidence>
<dbReference type="Proteomes" id="UP000029981">
    <property type="component" value="Chromosome 3"/>
</dbReference>
<evidence type="ECO:0000256" key="10">
    <source>
        <dbReference type="SAM" id="SignalP"/>
    </source>
</evidence>
<reference evidence="12 13" key="3">
    <citation type="journal article" date="2010" name="BMC Genomics">
        <title>Transcriptome sequencing and comparative analysis of cucumber flowers with different sex types.</title>
        <authorList>
            <person name="Guo S."/>
            <person name="Zheng Y."/>
            <person name="Joung J.G."/>
            <person name="Liu S."/>
            <person name="Zhang Z."/>
            <person name="Crasta O.R."/>
            <person name="Sobral B.W."/>
            <person name="Xu Y."/>
            <person name="Huang S."/>
            <person name="Fei Z."/>
        </authorList>
    </citation>
    <scope>NUCLEOTIDE SEQUENCE [LARGE SCALE GENOMIC DNA]</scope>
    <source>
        <strain evidence="13">cv. 9930</strain>
    </source>
</reference>
<dbReference type="EMBL" id="CM002924">
    <property type="protein sequence ID" value="KGN57456.1"/>
    <property type="molecule type" value="Genomic_DNA"/>
</dbReference>
<reference evidence="12 13" key="4">
    <citation type="journal article" date="2011" name="BMC Genomics">
        <title>RNA-Seq improves annotation of protein-coding genes in the cucumber genome.</title>
        <authorList>
            <person name="Li Z."/>
            <person name="Zhang Z."/>
            <person name="Yan P."/>
            <person name="Huang S."/>
            <person name="Fei Z."/>
            <person name="Lin K."/>
        </authorList>
    </citation>
    <scope>NUCLEOTIDE SEQUENCE [LARGE SCALE GENOMIC DNA]</scope>
    <source>
        <strain evidence="13">cv. 9930</strain>
    </source>
</reference>
<feature type="chain" id="PRO_5001965983" description="Nicastrin" evidence="10">
    <location>
        <begin position="21"/>
        <end position="183"/>
    </location>
</feature>
<keyword evidence="13" id="KW-1185">Reference proteome</keyword>
<evidence type="ECO:0000256" key="1">
    <source>
        <dbReference type="ARBA" id="ARBA00004479"/>
    </source>
</evidence>
<evidence type="ECO:0000259" key="11">
    <source>
        <dbReference type="Pfam" id="PF18266"/>
    </source>
</evidence>
<evidence type="ECO:0000313" key="12">
    <source>
        <dbReference type="EMBL" id="KGN57456.1"/>
    </source>
</evidence>
<dbReference type="InterPro" id="IPR008710">
    <property type="entry name" value="Nicastrin"/>
</dbReference>
<evidence type="ECO:0000256" key="4">
    <source>
        <dbReference type="ARBA" id="ARBA00022692"/>
    </source>
</evidence>
<dbReference type="GO" id="GO:0007219">
    <property type="term" value="P:Notch signaling pathway"/>
    <property type="evidence" value="ECO:0007669"/>
    <property type="project" value="UniProtKB-KW"/>
</dbReference>
<name>A0A0A0LBP2_CUCSA</name>
<evidence type="ECO:0000256" key="5">
    <source>
        <dbReference type="ARBA" id="ARBA00022729"/>
    </source>
</evidence>
<comment type="similarity">
    <text evidence="2">Belongs to the nicastrin family.</text>
</comment>
<organism evidence="12 13">
    <name type="scientific">Cucumis sativus</name>
    <name type="common">Cucumber</name>
    <dbReference type="NCBI Taxonomy" id="3659"/>
    <lineage>
        <taxon>Eukaryota</taxon>
        <taxon>Viridiplantae</taxon>
        <taxon>Streptophyta</taxon>
        <taxon>Embryophyta</taxon>
        <taxon>Tracheophyta</taxon>
        <taxon>Spermatophyta</taxon>
        <taxon>Magnoliopsida</taxon>
        <taxon>eudicotyledons</taxon>
        <taxon>Gunneridae</taxon>
        <taxon>Pentapetalae</taxon>
        <taxon>rosids</taxon>
        <taxon>fabids</taxon>
        <taxon>Cucurbitales</taxon>
        <taxon>Cucurbitaceae</taxon>
        <taxon>Benincaseae</taxon>
        <taxon>Cucumis</taxon>
    </lineage>
</organism>
<dbReference type="STRING" id="3659.A0A0A0LBP2"/>
<dbReference type="GO" id="GO:0005886">
    <property type="term" value="C:plasma membrane"/>
    <property type="evidence" value="ECO:0007669"/>
    <property type="project" value="UniProtKB-ARBA"/>
</dbReference>
<dbReference type="Gramene" id="KGN57456">
    <property type="protein sequence ID" value="KGN57456"/>
    <property type="gene ID" value="Csa_3G187300"/>
</dbReference>
<proteinExistence type="inferred from homology"/>
<evidence type="ECO:0000313" key="13">
    <source>
        <dbReference type="Proteomes" id="UP000029981"/>
    </source>
</evidence>
<dbReference type="InterPro" id="IPR041084">
    <property type="entry name" value="Ncstrn_small"/>
</dbReference>
<dbReference type="PANTHER" id="PTHR21092">
    <property type="entry name" value="NICASTRIN"/>
    <property type="match status" value="1"/>
</dbReference>